<name>A0ACB8RSA1_9AGAM</name>
<dbReference type="EMBL" id="MU275913">
    <property type="protein sequence ID" value="KAI0046998.1"/>
    <property type="molecule type" value="Genomic_DNA"/>
</dbReference>
<feature type="non-terminal residue" evidence="1">
    <location>
        <position position="1"/>
    </location>
</feature>
<evidence type="ECO:0000313" key="1">
    <source>
        <dbReference type="EMBL" id="KAI0046998.1"/>
    </source>
</evidence>
<sequence>HSVPQEVVNTVADQEKERQEVICEMIYTERDFVRDMECLRDVWLNPLTNLAITPVAPRADFVAQVQDIIAANTRLRDTLNKRQKYNV</sequence>
<reference evidence="1" key="2">
    <citation type="journal article" date="2022" name="New Phytol.">
        <title>Evolutionary transition to the ectomycorrhizal habit in the genomes of a hyperdiverse lineage of mushroom-forming fungi.</title>
        <authorList>
            <person name="Looney B."/>
            <person name="Miyauchi S."/>
            <person name="Morin E."/>
            <person name="Drula E."/>
            <person name="Courty P.E."/>
            <person name="Kohler A."/>
            <person name="Kuo A."/>
            <person name="LaButti K."/>
            <person name="Pangilinan J."/>
            <person name="Lipzen A."/>
            <person name="Riley R."/>
            <person name="Andreopoulos W."/>
            <person name="He G."/>
            <person name="Johnson J."/>
            <person name="Nolan M."/>
            <person name="Tritt A."/>
            <person name="Barry K.W."/>
            <person name="Grigoriev I.V."/>
            <person name="Nagy L.G."/>
            <person name="Hibbett D."/>
            <person name="Henrissat B."/>
            <person name="Matheny P.B."/>
            <person name="Labbe J."/>
            <person name="Martin F.M."/>
        </authorList>
    </citation>
    <scope>NUCLEOTIDE SEQUENCE</scope>
    <source>
        <strain evidence="1">FP105234-sp</strain>
    </source>
</reference>
<accession>A0ACB8RSA1</accession>
<reference evidence="1" key="1">
    <citation type="submission" date="2021-02" db="EMBL/GenBank/DDBJ databases">
        <authorList>
            <consortium name="DOE Joint Genome Institute"/>
            <person name="Ahrendt S."/>
            <person name="Looney B.P."/>
            <person name="Miyauchi S."/>
            <person name="Morin E."/>
            <person name="Drula E."/>
            <person name="Courty P.E."/>
            <person name="Chicoki N."/>
            <person name="Fauchery L."/>
            <person name="Kohler A."/>
            <person name="Kuo A."/>
            <person name="Labutti K."/>
            <person name="Pangilinan J."/>
            <person name="Lipzen A."/>
            <person name="Riley R."/>
            <person name="Andreopoulos W."/>
            <person name="He G."/>
            <person name="Johnson J."/>
            <person name="Barry K.W."/>
            <person name="Grigoriev I.V."/>
            <person name="Nagy L."/>
            <person name="Hibbett D."/>
            <person name="Henrissat B."/>
            <person name="Matheny P.B."/>
            <person name="Labbe J."/>
            <person name="Martin F."/>
        </authorList>
    </citation>
    <scope>NUCLEOTIDE SEQUENCE</scope>
    <source>
        <strain evidence="1">FP105234-sp</strain>
    </source>
</reference>
<proteinExistence type="predicted"/>
<keyword evidence="2" id="KW-1185">Reference proteome</keyword>
<evidence type="ECO:0000313" key="2">
    <source>
        <dbReference type="Proteomes" id="UP000814033"/>
    </source>
</evidence>
<organism evidence="1 2">
    <name type="scientific">Auriscalpium vulgare</name>
    <dbReference type="NCBI Taxonomy" id="40419"/>
    <lineage>
        <taxon>Eukaryota</taxon>
        <taxon>Fungi</taxon>
        <taxon>Dikarya</taxon>
        <taxon>Basidiomycota</taxon>
        <taxon>Agaricomycotina</taxon>
        <taxon>Agaricomycetes</taxon>
        <taxon>Russulales</taxon>
        <taxon>Auriscalpiaceae</taxon>
        <taxon>Auriscalpium</taxon>
    </lineage>
</organism>
<dbReference type="Proteomes" id="UP000814033">
    <property type="component" value="Unassembled WGS sequence"/>
</dbReference>
<protein>
    <submittedName>
        <fullName evidence="1">Uncharacterized protein</fullName>
    </submittedName>
</protein>
<comment type="caution">
    <text evidence="1">The sequence shown here is derived from an EMBL/GenBank/DDBJ whole genome shotgun (WGS) entry which is preliminary data.</text>
</comment>
<gene>
    <name evidence="1" type="ORF">FA95DRAFT_1493195</name>
</gene>